<dbReference type="GO" id="GO:0016020">
    <property type="term" value="C:membrane"/>
    <property type="evidence" value="ECO:0007669"/>
    <property type="project" value="TreeGrafter"/>
</dbReference>
<dbReference type="Pfam" id="PF00515">
    <property type="entry name" value="TPR_1"/>
    <property type="match status" value="1"/>
</dbReference>
<evidence type="ECO:0000259" key="5">
    <source>
        <dbReference type="PROSITE" id="PS51781"/>
    </source>
</evidence>
<dbReference type="SUPFAM" id="SSF48452">
    <property type="entry name" value="TPR-like"/>
    <property type="match status" value="1"/>
</dbReference>
<dbReference type="GO" id="GO:0072380">
    <property type="term" value="C:TRC complex"/>
    <property type="evidence" value="ECO:0007669"/>
    <property type="project" value="TreeGrafter"/>
</dbReference>
<keyword evidence="1" id="KW-0677">Repeat</keyword>
<dbReference type="SMART" id="SM00028">
    <property type="entry name" value="TPR"/>
    <property type="match status" value="2"/>
</dbReference>
<keyword evidence="7" id="KW-1185">Reference proteome</keyword>
<reference evidence="6" key="1">
    <citation type="submission" date="2011-09" db="EMBL/GenBank/DDBJ databases">
        <title>The permanent draft genome of Mucilaginibacter paludis DSM 18603.</title>
        <authorList>
            <consortium name="US DOE Joint Genome Institute (JGI-PGF)"/>
            <person name="Lucas S."/>
            <person name="Han J."/>
            <person name="Lapidus A."/>
            <person name="Bruce D."/>
            <person name="Goodwin L."/>
            <person name="Pitluck S."/>
            <person name="Peters L."/>
            <person name="Kyrpides N."/>
            <person name="Mavromatis K."/>
            <person name="Ivanova N."/>
            <person name="Mikhailova N."/>
            <person name="Held B."/>
            <person name="Detter J.C."/>
            <person name="Tapia R."/>
            <person name="Han C."/>
            <person name="Land M."/>
            <person name="Hauser L."/>
            <person name="Markowitz V."/>
            <person name="Cheng J.-F."/>
            <person name="Hugenholtz P."/>
            <person name="Woyke T."/>
            <person name="Wu D."/>
            <person name="Tindall B."/>
            <person name="Brambilla E."/>
            <person name="Klenk H.-P."/>
            <person name="Eisen J.A."/>
        </authorList>
    </citation>
    <scope>NUCLEOTIDE SEQUENCE [LARGE SCALE GENOMIC DNA]</scope>
    <source>
        <strain evidence="6">DSM 18603</strain>
    </source>
</reference>
<evidence type="ECO:0000256" key="1">
    <source>
        <dbReference type="ARBA" id="ARBA00022737"/>
    </source>
</evidence>
<dbReference type="HOGENOM" id="CLU_080147_0_0_10"/>
<sequence>MLIAAPLTAKADDQVNSLFTKGNDQYAKAKYQDAVKTYQAILDKGYQSAVVYFNMGNAYYKLGEIPSAVLYYEKAHKLAPGDEDIKFNIQLANAKTTDKIEATPGFFLTNWWNAFILCCSVNSLGIITVLLIGAGFGVLTFYLFAQSVGLKKASFYGALALIFLGLVTALMGASQVHYFAAHHQAVVFNNAVTVKSEPGAASKNLFVIHDGTKVDILEDNNGWMRIRLSNGNEGWMMATDVKPI</sequence>
<dbReference type="Proteomes" id="UP000002774">
    <property type="component" value="Chromosome"/>
</dbReference>
<dbReference type="PROSITE" id="PS50293">
    <property type="entry name" value="TPR_REGION"/>
    <property type="match status" value="1"/>
</dbReference>
<dbReference type="Gene3D" id="2.30.30.40">
    <property type="entry name" value="SH3 Domains"/>
    <property type="match status" value="1"/>
</dbReference>
<evidence type="ECO:0000256" key="3">
    <source>
        <dbReference type="PROSITE-ProRule" id="PRU00339"/>
    </source>
</evidence>
<dbReference type="PROSITE" id="PS50005">
    <property type="entry name" value="TPR"/>
    <property type="match status" value="1"/>
</dbReference>
<dbReference type="PANTHER" id="PTHR45831">
    <property type="entry name" value="LD24721P"/>
    <property type="match status" value="1"/>
</dbReference>
<gene>
    <name evidence="6" type="ORF">Mucpa_6113</name>
</gene>
<evidence type="ECO:0000256" key="4">
    <source>
        <dbReference type="SAM" id="Phobius"/>
    </source>
</evidence>
<dbReference type="eggNOG" id="COG0457">
    <property type="taxonomic scope" value="Bacteria"/>
</dbReference>
<dbReference type="STRING" id="714943.Mucpa_6113"/>
<dbReference type="InterPro" id="IPR047150">
    <property type="entry name" value="SGT"/>
</dbReference>
<evidence type="ECO:0000313" key="6">
    <source>
        <dbReference type="EMBL" id="EHQ30171.1"/>
    </source>
</evidence>
<feature type="repeat" description="TPR" evidence="3">
    <location>
        <begin position="49"/>
        <end position="82"/>
    </location>
</feature>
<accession>H1YDG2</accession>
<dbReference type="PANTHER" id="PTHR45831:SF2">
    <property type="entry name" value="LD24721P"/>
    <property type="match status" value="1"/>
</dbReference>
<keyword evidence="4" id="KW-0812">Transmembrane</keyword>
<dbReference type="Pfam" id="PF08239">
    <property type="entry name" value="SH3_3"/>
    <property type="match status" value="1"/>
</dbReference>
<feature type="transmembrane region" description="Helical" evidence="4">
    <location>
        <begin position="156"/>
        <end position="180"/>
    </location>
</feature>
<dbReference type="GO" id="GO:0060090">
    <property type="term" value="F:molecular adaptor activity"/>
    <property type="evidence" value="ECO:0007669"/>
    <property type="project" value="TreeGrafter"/>
</dbReference>
<keyword evidence="4" id="KW-1133">Transmembrane helix</keyword>
<dbReference type="AlphaFoldDB" id="H1YDG2"/>
<dbReference type="EMBL" id="CM001403">
    <property type="protein sequence ID" value="EHQ30171.1"/>
    <property type="molecule type" value="Genomic_DNA"/>
</dbReference>
<dbReference type="GO" id="GO:0006620">
    <property type="term" value="P:post-translational protein targeting to endoplasmic reticulum membrane"/>
    <property type="evidence" value="ECO:0007669"/>
    <property type="project" value="TreeGrafter"/>
</dbReference>
<feature type="domain" description="SH3b" evidence="5">
    <location>
        <begin position="182"/>
        <end position="244"/>
    </location>
</feature>
<dbReference type="InterPro" id="IPR019734">
    <property type="entry name" value="TPR_rpt"/>
</dbReference>
<keyword evidence="4" id="KW-0472">Membrane</keyword>
<feature type="transmembrane region" description="Helical" evidence="4">
    <location>
        <begin position="124"/>
        <end position="144"/>
    </location>
</feature>
<name>H1YDG2_9SPHI</name>
<dbReference type="SMART" id="SM00287">
    <property type="entry name" value="SH3b"/>
    <property type="match status" value="1"/>
</dbReference>
<dbReference type="Gene3D" id="1.25.40.10">
    <property type="entry name" value="Tetratricopeptide repeat domain"/>
    <property type="match status" value="1"/>
</dbReference>
<organism evidence="6 7">
    <name type="scientific">Mucilaginibacter paludis DSM 18603</name>
    <dbReference type="NCBI Taxonomy" id="714943"/>
    <lineage>
        <taxon>Bacteria</taxon>
        <taxon>Pseudomonadati</taxon>
        <taxon>Bacteroidota</taxon>
        <taxon>Sphingobacteriia</taxon>
        <taxon>Sphingobacteriales</taxon>
        <taxon>Sphingobacteriaceae</taxon>
        <taxon>Mucilaginibacter</taxon>
    </lineage>
</organism>
<dbReference type="InterPro" id="IPR003646">
    <property type="entry name" value="SH3-like_bac-type"/>
</dbReference>
<evidence type="ECO:0000313" key="7">
    <source>
        <dbReference type="Proteomes" id="UP000002774"/>
    </source>
</evidence>
<proteinExistence type="predicted"/>
<dbReference type="InterPro" id="IPR011990">
    <property type="entry name" value="TPR-like_helical_dom_sf"/>
</dbReference>
<dbReference type="PROSITE" id="PS51781">
    <property type="entry name" value="SH3B"/>
    <property type="match status" value="1"/>
</dbReference>
<keyword evidence="2 3" id="KW-0802">TPR repeat</keyword>
<protein>
    <submittedName>
        <fullName evidence="6">Tetratricopeptide TPR_1 repeat-containing protein</fullName>
    </submittedName>
</protein>
<evidence type="ECO:0000256" key="2">
    <source>
        <dbReference type="ARBA" id="ARBA00022803"/>
    </source>
</evidence>